<sequence>MVDSHGPWMQVSYGRYRKNIEGQYYAEKIGKAGVVGKESGKSLVNKEPRKQVVPKKDGVKNLRGSRFTILSEDKEGESGGQAKATPSIVLAEISNIRAFRKSQSSCPSSSKFLPVNVPDQVYFNKPFKENVEQKWVKGSNKPNTKGKQQSLCSQPNDMEEDIEDSEVLQLLHKEVMESVDADNISLPVKADCISNLNGEAENSLVTVDVAGNNNFDMVALKLREAMEVATE</sequence>
<gene>
    <name evidence="1" type="ORF">LWI29_020786</name>
</gene>
<accession>A0AA39VDY2</accession>
<dbReference type="EMBL" id="JAUESC010000387">
    <property type="protein sequence ID" value="KAK0574273.1"/>
    <property type="molecule type" value="Genomic_DNA"/>
</dbReference>
<name>A0AA39VDY2_ACESA</name>
<dbReference type="Proteomes" id="UP001168877">
    <property type="component" value="Unassembled WGS sequence"/>
</dbReference>
<keyword evidence="2" id="KW-1185">Reference proteome</keyword>
<proteinExistence type="predicted"/>
<evidence type="ECO:0000313" key="1">
    <source>
        <dbReference type="EMBL" id="KAK0574273.1"/>
    </source>
</evidence>
<organism evidence="1 2">
    <name type="scientific">Acer saccharum</name>
    <name type="common">Sugar maple</name>
    <dbReference type="NCBI Taxonomy" id="4024"/>
    <lineage>
        <taxon>Eukaryota</taxon>
        <taxon>Viridiplantae</taxon>
        <taxon>Streptophyta</taxon>
        <taxon>Embryophyta</taxon>
        <taxon>Tracheophyta</taxon>
        <taxon>Spermatophyta</taxon>
        <taxon>Magnoliopsida</taxon>
        <taxon>eudicotyledons</taxon>
        <taxon>Gunneridae</taxon>
        <taxon>Pentapetalae</taxon>
        <taxon>rosids</taxon>
        <taxon>malvids</taxon>
        <taxon>Sapindales</taxon>
        <taxon>Sapindaceae</taxon>
        <taxon>Hippocastanoideae</taxon>
        <taxon>Acereae</taxon>
        <taxon>Acer</taxon>
    </lineage>
</organism>
<reference evidence="1" key="2">
    <citation type="submission" date="2023-06" db="EMBL/GenBank/DDBJ databases">
        <authorList>
            <person name="Swenson N.G."/>
            <person name="Wegrzyn J.L."/>
            <person name="Mcevoy S.L."/>
        </authorList>
    </citation>
    <scope>NUCLEOTIDE SEQUENCE</scope>
    <source>
        <strain evidence="1">NS2018</strain>
        <tissue evidence="1">Leaf</tissue>
    </source>
</reference>
<protein>
    <submittedName>
        <fullName evidence="1">Uncharacterized protein</fullName>
    </submittedName>
</protein>
<comment type="caution">
    <text evidence="1">The sequence shown here is derived from an EMBL/GenBank/DDBJ whole genome shotgun (WGS) entry which is preliminary data.</text>
</comment>
<reference evidence="1" key="1">
    <citation type="journal article" date="2022" name="Plant J.">
        <title>Strategies of tolerance reflected in two North American maple genomes.</title>
        <authorList>
            <person name="McEvoy S.L."/>
            <person name="Sezen U.U."/>
            <person name="Trouern-Trend A."/>
            <person name="McMahon S.M."/>
            <person name="Schaberg P.G."/>
            <person name="Yang J."/>
            <person name="Wegrzyn J.L."/>
            <person name="Swenson N.G."/>
        </authorList>
    </citation>
    <scope>NUCLEOTIDE SEQUENCE</scope>
    <source>
        <strain evidence="1">NS2018</strain>
    </source>
</reference>
<evidence type="ECO:0000313" key="2">
    <source>
        <dbReference type="Proteomes" id="UP001168877"/>
    </source>
</evidence>
<dbReference type="AlphaFoldDB" id="A0AA39VDY2"/>